<sequence>MQQTIQRRPHSVAVSNGNGHSNGDISREQRRAERREAKLKRENKSGKRRVKRRKGLDPVSVAIASFAAFTVIGLCVYKMMHSSKSDPVKAFGQKLQHQARTTKESVVKKLRGVKYLIPESMKHIGCKAAWYASLREEYDATYPKDDERSLAWVDAERKKLGVYTQHAAALTEYDIHNCPEYPPKNYPIQWPVLDVLKNWPPDDPNPHKEIYQGLCIFDYRTELHKANNYREKELPFIVRDDPAAARTAERWGDAEYMKRLLMGEEDTMRRTEYSPNNHFMYWVDRRPKNVKKQKWKEINDRRKNGEDVHDGHGRGDQEEMAEEMKEMAELKELKVQLQVAKELADENPQDEEAAAEVERLQKAVKKTKDLVDQERLENWEPPTENLRMTYLDWLGHANITDPDNLGPDNPHWYFRLIGCGKMGEHTEDGSCDKGSSEWLFDELTYFQPREGDERPFYMINPKKQQGIHCRFGMKGVIAENHFDLSRNAINVLYGQRRYILAHPNQCNNMNLLPKGHPSARHSAVDWSDPDLEDYPTFENARVNEIVMQPGDVLYLPTNWFHYIISLGLNFQCNTRSGGQNLYRKEITDCGF</sequence>
<feature type="domain" description="JmjC" evidence="4">
    <location>
        <begin position="436"/>
        <end position="591"/>
    </location>
</feature>
<gene>
    <name evidence="5" type="ORF">ACHAWO_013217</name>
</gene>
<dbReference type="InterPro" id="IPR041667">
    <property type="entry name" value="Cupin_8"/>
</dbReference>
<dbReference type="AlphaFoldDB" id="A0ABD3N4M9"/>
<dbReference type="PANTHER" id="PTHR12461:SF98">
    <property type="entry name" value="CUPIN-LIKE DOMAIN-CONTAINING PROTEIN"/>
    <property type="match status" value="1"/>
</dbReference>
<accession>A0ABD3N4M9</accession>
<keyword evidence="6" id="KW-1185">Reference proteome</keyword>
<dbReference type="EMBL" id="JALLPJ020001295">
    <property type="protein sequence ID" value="KAL3771039.1"/>
    <property type="molecule type" value="Genomic_DNA"/>
</dbReference>
<dbReference type="Pfam" id="PF13621">
    <property type="entry name" value="Cupin_8"/>
    <property type="match status" value="1"/>
</dbReference>
<evidence type="ECO:0000259" key="4">
    <source>
        <dbReference type="PROSITE" id="PS51184"/>
    </source>
</evidence>
<keyword evidence="1" id="KW-0175">Coiled coil</keyword>
<dbReference type="FunFam" id="2.60.120.10:FF:000468">
    <property type="entry name" value="Predicted protein"/>
    <property type="match status" value="1"/>
</dbReference>
<comment type="caution">
    <text evidence="5">The sequence shown here is derived from an EMBL/GenBank/DDBJ whole genome shotgun (WGS) entry which is preliminary data.</text>
</comment>
<organism evidence="5 6">
    <name type="scientific">Cyclotella atomus</name>
    <dbReference type="NCBI Taxonomy" id="382360"/>
    <lineage>
        <taxon>Eukaryota</taxon>
        <taxon>Sar</taxon>
        <taxon>Stramenopiles</taxon>
        <taxon>Ochrophyta</taxon>
        <taxon>Bacillariophyta</taxon>
        <taxon>Coscinodiscophyceae</taxon>
        <taxon>Thalassiosirophycidae</taxon>
        <taxon>Stephanodiscales</taxon>
        <taxon>Stephanodiscaceae</taxon>
        <taxon>Cyclotella</taxon>
    </lineage>
</organism>
<feature type="compositionally biased region" description="Basic and acidic residues" evidence="2">
    <location>
        <begin position="25"/>
        <end position="45"/>
    </location>
</feature>
<feature type="coiled-coil region" evidence="1">
    <location>
        <begin position="320"/>
        <end position="377"/>
    </location>
</feature>
<name>A0ABD3N4M9_9STRA</name>
<keyword evidence="3" id="KW-0472">Membrane</keyword>
<dbReference type="InterPro" id="IPR014710">
    <property type="entry name" value="RmlC-like_jellyroll"/>
</dbReference>
<dbReference type="SUPFAM" id="SSF51197">
    <property type="entry name" value="Clavaminate synthase-like"/>
    <property type="match status" value="1"/>
</dbReference>
<evidence type="ECO:0000313" key="5">
    <source>
        <dbReference type="EMBL" id="KAL3771039.1"/>
    </source>
</evidence>
<evidence type="ECO:0000313" key="6">
    <source>
        <dbReference type="Proteomes" id="UP001530400"/>
    </source>
</evidence>
<dbReference type="PROSITE" id="PS51184">
    <property type="entry name" value="JMJC"/>
    <property type="match status" value="1"/>
</dbReference>
<evidence type="ECO:0000256" key="3">
    <source>
        <dbReference type="SAM" id="Phobius"/>
    </source>
</evidence>
<keyword evidence="3" id="KW-0812">Transmembrane</keyword>
<feature type="compositionally biased region" description="Polar residues" evidence="2">
    <location>
        <begin position="13"/>
        <end position="24"/>
    </location>
</feature>
<dbReference type="Gene3D" id="2.60.120.10">
    <property type="entry name" value="Jelly Rolls"/>
    <property type="match status" value="1"/>
</dbReference>
<evidence type="ECO:0000256" key="2">
    <source>
        <dbReference type="SAM" id="MobiDB-lite"/>
    </source>
</evidence>
<dbReference type="Proteomes" id="UP001530400">
    <property type="component" value="Unassembled WGS sequence"/>
</dbReference>
<dbReference type="InterPro" id="IPR003347">
    <property type="entry name" value="JmjC_dom"/>
</dbReference>
<dbReference type="PANTHER" id="PTHR12461">
    <property type="entry name" value="HYPOXIA-INDUCIBLE FACTOR 1 ALPHA INHIBITOR-RELATED"/>
    <property type="match status" value="1"/>
</dbReference>
<keyword evidence="3" id="KW-1133">Transmembrane helix</keyword>
<proteinExistence type="predicted"/>
<reference evidence="5 6" key="1">
    <citation type="submission" date="2024-10" db="EMBL/GenBank/DDBJ databases">
        <title>Updated reference genomes for cyclostephanoid diatoms.</title>
        <authorList>
            <person name="Roberts W.R."/>
            <person name="Alverson A.J."/>
        </authorList>
    </citation>
    <scope>NUCLEOTIDE SEQUENCE [LARGE SCALE GENOMIC DNA]</scope>
    <source>
        <strain evidence="5 6">AJA010-31</strain>
    </source>
</reference>
<feature type="transmembrane region" description="Helical" evidence="3">
    <location>
        <begin position="59"/>
        <end position="80"/>
    </location>
</feature>
<dbReference type="SMART" id="SM00558">
    <property type="entry name" value="JmjC"/>
    <property type="match status" value="1"/>
</dbReference>
<feature type="region of interest" description="Disordered" evidence="2">
    <location>
        <begin position="1"/>
        <end position="54"/>
    </location>
</feature>
<protein>
    <recommendedName>
        <fullName evidence="4">JmjC domain-containing protein</fullName>
    </recommendedName>
</protein>
<evidence type="ECO:0000256" key="1">
    <source>
        <dbReference type="SAM" id="Coils"/>
    </source>
</evidence>